<feature type="transmembrane region" description="Helical" evidence="1">
    <location>
        <begin position="180"/>
        <end position="196"/>
    </location>
</feature>
<gene>
    <name evidence="2" type="ORF">F2Y87_13480</name>
    <name evidence="3" type="ORF">RO785_08080</name>
</gene>
<dbReference type="EMBL" id="JAVSNH010000001">
    <property type="protein sequence ID" value="MDT4510941.1"/>
    <property type="molecule type" value="Genomic_DNA"/>
</dbReference>
<feature type="transmembrane region" description="Helical" evidence="1">
    <location>
        <begin position="336"/>
        <end position="353"/>
    </location>
</feature>
<protein>
    <recommendedName>
        <fullName evidence="5">O-antigen ligase domain-containing protein</fullName>
    </recommendedName>
</protein>
<dbReference type="AlphaFoldDB" id="A0A6L3K0S7"/>
<feature type="transmembrane region" description="Helical" evidence="1">
    <location>
        <begin position="82"/>
        <end position="100"/>
    </location>
</feature>
<dbReference type="RefSeq" id="WP_149947122.1">
    <property type="nucleotide sequence ID" value="NZ_JADMQL010000001.1"/>
</dbReference>
<dbReference type="Proteomes" id="UP000482653">
    <property type="component" value="Unassembled WGS sequence"/>
</dbReference>
<sequence length="394" mass="45078">MINLYLFFFFCLSFSVIVDPGGNLLGLKEFFFFLTFISGLVLVKRIPSVIMVIYIFIGLLFPVYGLLLGCIVGEYFSIEYGMMYLKAFLFISLILVSFEYGMSIGRIFSITSLLIIPITLILWCLVGEFSEMASKAYPRDIVVISRRSFGPLLIDPCIFYKTSPLLLFGLSYLCSKKQNILTGVLLVAGFLAMFVSGTRANLFSVVLLYIYFFWVRLKKHAGLKRLFIIGIFLFGILLLPYLMNEVFFNDNEPSLDTKTQLIDSYIQYWNNNTLLFLFGSGLGSGIPTDVRGIEYLLEPTYFELIRFWGVILAPVTFSFLLFVPFFFFYMSHKSSAFVNGKYLFVAYLLYVFIEIPSNPLLMSSTGMIVYVVALSSSFQIYQNKSKLKYSSIYD</sequence>
<evidence type="ECO:0000313" key="2">
    <source>
        <dbReference type="EMBL" id="KAA5418557.1"/>
    </source>
</evidence>
<evidence type="ECO:0000256" key="1">
    <source>
        <dbReference type="SAM" id="Phobius"/>
    </source>
</evidence>
<dbReference type="Proteomes" id="UP001266995">
    <property type="component" value="Unassembled WGS sequence"/>
</dbReference>
<keyword evidence="1" id="KW-0472">Membrane</keyword>
<feature type="transmembrane region" description="Helical" evidence="1">
    <location>
        <begin position="305"/>
        <end position="329"/>
    </location>
</feature>
<feature type="transmembrane region" description="Helical" evidence="1">
    <location>
        <begin position="107"/>
        <end position="129"/>
    </location>
</feature>
<evidence type="ECO:0000313" key="3">
    <source>
        <dbReference type="EMBL" id="MDT4510941.1"/>
    </source>
</evidence>
<proteinExistence type="predicted"/>
<feature type="transmembrane region" description="Helical" evidence="1">
    <location>
        <begin position="226"/>
        <end position="243"/>
    </location>
</feature>
<organism evidence="2 4">
    <name type="scientific">Bacteroides cellulosilyticus</name>
    <dbReference type="NCBI Taxonomy" id="246787"/>
    <lineage>
        <taxon>Bacteria</taxon>
        <taxon>Pseudomonadati</taxon>
        <taxon>Bacteroidota</taxon>
        <taxon>Bacteroidia</taxon>
        <taxon>Bacteroidales</taxon>
        <taxon>Bacteroidaceae</taxon>
        <taxon>Bacteroides</taxon>
    </lineage>
</organism>
<keyword evidence="1" id="KW-0812">Transmembrane</keyword>
<accession>A0A6L3K0S7</accession>
<dbReference type="EMBL" id="VVYX01000014">
    <property type="protein sequence ID" value="KAA5418557.1"/>
    <property type="molecule type" value="Genomic_DNA"/>
</dbReference>
<feature type="transmembrane region" description="Helical" evidence="1">
    <location>
        <begin position="359"/>
        <end position="381"/>
    </location>
</feature>
<comment type="caution">
    <text evidence="2">The sequence shown here is derived from an EMBL/GenBank/DDBJ whole genome shotgun (WGS) entry which is preliminary data.</text>
</comment>
<feature type="transmembrane region" description="Helical" evidence="1">
    <location>
        <begin position="149"/>
        <end position="173"/>
    </location>
</feature>
<evidence type="ECO:0000313" key="4">
    <source>
        <dbReference type="Proteomes" id="UP000482653"/>
    </source>
</evidence>
<evidence type="ECO:0008006" key="5">
    <source>
        <dbReference type="Google" id="ProtNLM"/>
    </source>
</evidence>
<name>A0A6L3K0S7_9BACE</name>
<reference evidence="3" key="2">
    <citation type="submission" date="2023-08" db="EMBL/GenBank/DDBJ databases">
        <title>Reintroducing virulent viruses to syntetic microbiomes.</title>
        <authorList>
            <person name="Wilde J."/>
            <person name="Boyes R."/>
            <person name="Robinson A.V."/>
            <person name="Daisley B.A."/>
            <person name="Allen-Vercoe E."/>
        </authorList>
    </citation>
    <scope>NUCLEOTIDE SEQUENCE</scope>
    <source>
        <strain evidence="3">225I_12FAA</strain>
    </source>
</reference>
<reference evidence="2 4" key="1">
    <citation type="journal article" date="2019" name="Nat. Med.">
        <title>A library of human gut bacterial isolates paired with longitudinal multiomics data enables mechanistic microbiome research.</title>
        <authorList>
            <person name="Poyet M."/>
            <person name="Groussin M."/>
            <person name="Gibbons S.M."/>
            <person name="Avila-Pacheco J."/>
            <person name="Jiang X."/>
            <person name="Kearney S.M."/>
            <person name="Perrotta A.R."/>
            <person name="Berdy B."/>
            <person name="Zhao S."/>
            <person name="Lieberman T.D."/>
            <person name="Swanson P.K."/>
            <person name="Smith M."/>
            <person name="Roesemann S."/>
            <person name="Alexander J.E."/>
            <person name="Rich S.A."/>
            <person name="Livny J."/>
            <person name="Vlamakis H."/>
            <person name="Clish C."/>
            <person name="Bullock K."/>
            <person name="Deik A."/>
            <person name="Scott J."/>
            <person name="Pierce K.A."/>
            <person name="Xavier R.J."/>
            <person name="Alm E.J."/>
        </authorList>
    </citation>
    <scope>NUCLEOTIDE SEQUENCE [LARGE SCALE GENOMIC DNA]</scope>
    <source>
        <strain evidence="2 4">BIOML-A8</strain>
    </source>
</reference>
<feature type="transmembrane region" description="Helical" evidence="1">
    <location>
        <begin position="50"/>
        <end position="76"/>
    </location>
</feature>
<keyword evidence="1" id="KW-1133">Transmembrane helix</keyword>